<sequence length="396" mass="47451">MAEEALEEEEEEAEEDELGLMYGESKSLIPESTVENFPKLSPDPYIDWYDVYSRTHVALLDIINEKRHNKRYETNRKFKQHYLHVLYVDDIVFNEKLFLYNNKHHRVGVFRLTVNRMEHLTNLEVSAESKIKFSKRILNTSKLHTYSMVDLQYRTVYEMREEFEAVKERSTLRTVEWKKEEMPYKITSAFLDNNYGITEIERFFDAKELSSVFTEGAFMLLLRQLARTNFVGRLKFNLLFINGDICLCNLVVSEIKTINYFQEKISVKNFYKSVKCPNEKIQRSRILMTNLGKLIYQDWSDTDFYLTLDSQAILCENQKPLFTPEDLVPLRYRFYKDVELYTFYTDEYHKHLLEYKDYFKDHPDAVHILSLFLKEVFLKKPHLVCQFASNYFCELL</sequence>
<dbReference type="RefSeq" id="XP_073985104.1">
    <property type="nucleotide sequence ID" value="XM_074129003.1"/>
</dbReference>
<evidence type="ECO:0000313" key="2">
    <source>
        <dbReference type="EnsemblMetazoa" id="RPRC010127-PA"/>
    </source>
</evidence>
<accession>T1I1F7</accession>
<dbReference type="Proteomes" id="UP000015103">
    <property type="component" value="Unassembled WGS sequence"/>
</dbReference>
<dbReference type="Pfam" id="PF21772">
    <property type="entry name" value="CATIP_N"/>
    <property type="match status" value="1"/>
</dbReference>
<evidence type="ECO:0000313" key="3">
    <source>
        <dbReference type="Proteomes" id="UP000015103"/>
    </source>
</evidence>
<dbReference type="EMBL" id="ACPB03011828">
    <property type="status" value="NOT_ANNOTATED_CDS"/>
    <property type="molecule type" value="Genomic_DNA"/>
</dbReference>
<dbReference type="InParanoid" id="T1I1F7"/>
<keyword evidence="3" id="KW-1185">Reference proteome</keyword>
<dbReference type="HOGENOM" id="CLU_697017_0_0_1"/>
<reference evidence="2" key="1">
    <citation type="submission" date="2015-05" db="UniProtKB">
        <authorList>
            <consortium name="EnsemblMetazoa"/>
        </authorList>
    </citation>
    <scope>IDENTIFICATION</scope>
</reference>
<proteinExistence type="predicted"/>
<dbReference type="eggNOG" id="ENOG502T8YK">
    <property type="taxonomic scope" value="Eukaryota"/>
</dbReference>
<evidence type="ECO:0000259" key="1">
    <source>
        <dbReference type="Pfam" id="PF21772"/>
    </source>
</evidence>
<dbReference type="GeneID" id="141454577"/>
<dbReference type="EnsemblMetazoa" id="RPRC010127-RA">
    <property type="protein sequence ID" value="RPRC010127-PA"/>
    <property type="gene ID" value="RPRC010127"/>
</dbReference>
<dbReference type="PANTHER" id="PTHR15505">
    <property type="entry name" value="RIIA DOMAIN-CONTAINING PROTEIN 1"/>
    <property type="match status" value="1"/>
</dbReference>
<dbReference type="STRING" id="13249.T1I1F7"/>
<dbReference type="InterPro" id="IPR048777">
    <property type="entry name" value="CATIP_N"/>
</dbReference>
<dbReference type="AlphaFoldDB" id="T1I1F7"/>
<name>T1I1F7_RHOPR</name>
<dbReference type="OMA" id="MFFQNMA"/>
<protein>
    <recommendedName>
        <fullName evidence="1">Ciliogenesis-associated TTC17-interacting protein N-terminal domain-containing protein</fullName>
    </recommendedName>
</protein>
<feature type="domain" description="Ciliogenesis-associated TTC17-interacting protein N-terminal" evidence="1">
    <location>
        <begin position="89"/>
        <end position="279"/>
    </location>
</feature>
<dbReference type="PANTHER" id="PTHR15505:SF4">
    <property type="entry name" value="RIIA DOMAIN-CONTAINING PROTEIN 1"/>
    <property type="match status" value="1"/>
</dbReference>
<organism evidence="2 3">
    <name type="scientific">Rhodnius prolixus</name>
    <name type="common">Triatomid bug</name>
    <dbReference type="NCBI Taxonomy" id="13249"/>
    <lineage>
        <taxon>Eukaryota</taxon>
        <taxon>Metazoa</taxon>
        <taxon>Ecdysozoa</taxon>
        <taxon>Arthropoda</taxon>
        <taxon>Hexapoda</taxon>
        <taxon>Insecta</taxon>
        <taxon>Pterygota</taxon>
        <taxon>Neoptera</taxon>
        <taxon>Paraneoptera</taxon>
        <taxon>Hemiptera</taxon>
        <taxon>Heteroptera</taxon>
        <taxon>Panheteroptera</taxon>
        <taxon>Cimicomorpha</taxon>
        <taxon>Reduviidae</taxon>
        <taxon>Triatominae</taxon>
        <taxon>Rhodnius</taxon>
    </lineage>
</organism>
<dbReference type="VEuPathDB" id="VectorBase:RPRC010127"/>